<dbReference type="NCBIfam" id="TIGR00730">
    <property type="entry name" value="Rossman fold protein, TIGR00730 family"/>
    <property type="match status" value="1"/>
</dbReference>
<proteinExistence type="inferred from homology"/>
<sequence length="193" mass="20724">MKSVCVYCGASPGGDPAYAATARAVGLHLASEGLRLVYGGGQVGLMGVLADAAVEAGGAVTGVIPDFLHHREIAHPRVSDMRVVTSMHERKHVMAEESDAFIALPGGIGTMEELFEIWTWSALGRHTKPVGLINVNGYYDGLLAFLDRMQADGFVQARHRDMLFSGSDVADLLARMGDYDHPGMIPSLERARM</sequence>
<dbReference type="PANTHER" id="PTHR31223:SF70">
    <property type="entry name" value="LOG FAMILY PROTEIN YJL055W"/>
    <property type="match status" value="1"/>
</dbReference>
<protein>
    <recommendedName>
        <fullName evidence="3">Cytokinin riboside 5'-monophosphate phosphoribohydrolase</fullName>
        <ecNumber evidence="3">3.2.2.n1</ecNumber>
    </recommendedName>
</protein>
<comment type="similarity">
    <text evidence="2 3">Belongs to the LOG family.</text>
</comment>
<dbReference type="EMBL" id="JBHSGQ010000003">
    <property type="protein sequence ID" value="MFC4725224.1"/>
    <property type="molecule type" value="Genomic_DNA"/>
</dbReference>
<keyword evidence="3" id="KW-0203">Cytokinin biosynthesis</keyword>
<dbReference type="Pfam" id="PF03641">
    <property type="entry name" value="Lysine_decarbox"/>
    <property type="match status" value="1"/>
</dbReference>
<keyword evidence="5" id="KW-1185">Reference proteome</keyword>
<comment type="caution">
    <text evidence="4">The sequence shown here is derived from an EMBL/GenBank/DDBJ whole genome shotgun (WGS) entry which is preliminary data.</text>
</comment>
<evidence type="ECO:0000313" key="4">
    <source>
        <dbReference type="EMBL" id="MFC4725224.1"/>
    </source>
</evidence>
<gene>
    <name evidence="4" type="ORF">ACFPB0_07970</name>
</gene>
<evidence type="ECO:0000256" key="3">
    <source>
        <dbReference type="RuleBase" id="RU363015"/>
    </source>
</evidence>
<accession>A0ABV9ND44</accession>
<dbReference type="PANTHER" id="PTHR31223">
    <property type="entry name" value="LOG FAMILY PROTEIN YJL055W"/>
    <property type="match status" value="1"/>
</dbReference>
<dbReference type="Proteomes" id="UP001596024">
    <property type="component" value="Unassembled WGS sequence"/>
</dbReference>
<evidence type="ECO:0000256" key="1">
    <source>
        <dbReference type="ARBA" id="ARBA00000274"/>
    </source>
</evidence>
<comment type="catalytic activity">
    <reaction evidence="1">
        <text>AMP + H2O = D-ribose 5-phosphate + adenine</text>
        <dbReference type="Rhea" id="RHEA:20129"/>
        <dbReference type="ChEBI" id="CHEBI:15377"/>
        <dbReference type="ChEBI" id="CHEBI:16708"/>
        <dbReference type="ChEBI" id="CHEBI:78346"/>
        <dbReference type="ChEBI" id="CHEBI:456215"/>
        <dbReference type="EC" id="3.2.2.4"/>
    </reaction>
</comment>
<dbReference type="RefSeq" id="WP_371392477.1">
    <property type="nucleotide sequence ID" value="NZ_CP163421.1"/>
</dbReference>
<dbReference type="SUPFAM" id="SSF102405">
    <property type="entry name" value="MCP/YpsA-like"/>
    <property type="match status" value="1"/>
</dbReference>
<name>A0ABV9ND44_9PROT</name>
<reference evidence="5" key="1">
    <citation type="journal article" date="2019" name="Int. J. Syst. Evol. Microbiol.">
        <title>The Global Catalogue of Microorganisms (GCM) 10K type strain sequencing project: providing services to taxonomists for standard genome sequencing and annotation.</title>
        <authorList>
            <consortium name="The Broad Institute Genomics Platform"/>
            <consortium name="The Broad Institute Genome Sequencing Center for Infectious Disease"/>
            <person name="Wu L."/>
            <person name="Ma J."/>
        </authorList>
    </citation>
    <scope>NUCLEOTIDE SEQUENCE [LARGE SCALE GENOMIC DNA]</scope>
    <source>
        <strain evidence="5">CCUG 62981</strain>
    </source>
</reference>
<dbReference type="Gene3D" id="3.40.50.450">
    <property type="match status" value="1"/>
</dbReference>
<keyword evidence="3" id="KW-0378">Hydrolase</keyword>
<dbReference type="InterPro" id="IPR031100">
    <property type="entry name" value="LOG_fam"/>
</dbReference>
<dbReference type="EC" id="3.2.2.n1" evidence="3"/>
<organism evidence="4 5">
    <name type="scientific">Glycocaulis abyssi</name>
    <dbReference type="NCBI Taxonomy" id="1433403"/>
    <lineage>
        <taxon>Bacteria</taxon>
        <taxon>Pseudomonadati</taxon>
        <taxon>Pseudomonadota</taxon>
        <taxon>Alphaproteobacteria</taxon>
        <taxon>Maricaulales</taxon>
        <taxon>Maricaulaceae</taxon>
        <taxon>Glycocaulis</taxon>
    </lineage>
</organism>
<evidence type="ECO:0000256" key="2">
    <source>
        <dbReference type="ARBA" id="ARBA00006763"/>
    </source>
</evidence>
<dbReference type="InterPro" id="IPR005269">
    <property type="entry name" value="LOG"/>
</dbReference>
<evidence type="ECO:0000313" key="5">
    <source>
        <dbReference type="Proteomes" id="UP001596024"/>
    </source>
</evidence>